<evidence type="ECO:0000313" key="2">
    <source>
        <dbReference type="RefSeq" id="XP_006820951.1"/>
    </source>
</evidence>
<dbReference type="Proteomes" id="UP000694865">
    <property type="component" value="Unplaced"/>
</dbReference>
<name>A0ABM0MLR0_SACKO</name>
<dbReference type="Gene3D" id="1.25.50.20">
    <property type="match status" value="1"/>
</dbReference>
<organism evidence="1 2">
    <name type="scientific">Saccoglossus kowalevskii</name>
    <name type="common">Acorn worm</name>
    <dbReference type="NCBI Taxonomy" id="10224"/>
    <lineage>
        <taxon>Eukaryota</taxon>
        <taxon>Metazoa</taxon>
        <taxon>Hemichordata</taxon>
        <taxon>Enteropneusta</taxon>
        <taxon>Harrimaniidae</taxon>
        <taxon>Saccoglossus</taxon>
    </lineage>
</organism>
<accession>A0ABM0MLR0</accession>
<proteinExistence type="predicted"/>
<dbReference type="RefSeq" id="XP_006820951.1">
    <property type="nucleotide sequence ID" value="XM_006820888.1"/>
</dbReference>
<evidence type="ECO:0000313" key="1">
    <source>
        <dbReference type="Proteomes" id="UP000694865"/>
    </source>
</evidence>
<sequence length="126" mass="14160">MACTQLDYLLLGYMEESLAGIEFNARTTIGYVRDNSALGFSISWTFTVENFVALEGLYGNTAYNIVWAFADIMNTNKDLLELNAFGDLYSNMPDVNDFNDAVKRVELNIGWMNRNEADIDAFLGSL</sequence>
<gene>
    <name evidence="2" type="primary">LOC102807329</name>
</gene>
<keyword evidence="1" id="KW-1185">Reference proteome</keyword>
<reference evidence="2" key="1">
    <citation type="submission" date="2025-08" db="UniProtKB">
        <authorList>
            <consortium name="RefSeq"/>
        </authorList>
    </citation>
    <scope>IDENTIFICATION</scope>
    <source>
        <tissue evidence="2">Testes</tissue>
    </source>
</reference>
<dbReference type="GeneID" id="102807329"/>
<protein>
    <submittedName>
        <fullName evidence="2">Uncharacterized protein LOC102807329</fullName>
    </submittedName>
</protein>